<evidence type="ECO:0000256" key="4">
    <source>
        <dbReference type="ARBA" id="ARBA00021581"/>
    </source>
</evidence>
<dbReference type="NCBIfam" id="NF001390">
    <property type="entry name" value="PRK00281.1-4"/>
    <property type="match status" value="1"/>
</dbReference>
<comment type="similarity">
    <text evidence="2 14">Belongs to the UppP family.</text>
</comment>
<evidence type="ECO:0000313" key="16">
    <source>
        <dbReference type="Proteomes" id="UP000321479"/>
    </source>
</evidence>
<feature type="transmembrane region" description="Helical" evidence="14">
    <location>
        <begin position="71"/>
        <end position="89"/>
    </location>
</feature>
<evidence type="ECO:0000256" key="1">
    <source>
        <dbReference type="ARBA" id="ARBA00004651"/>
    </source>
</evidence>
<evidence type="ECO:0000256" key="13">
    <source>
        <dbReference type="ARBA" id="ARBA00047594"/>
    </source>
</evidence>
<dbReference type="HAMAP" id="MF_01006">
    <property type="entry name" value="Undec_diphosphatase"/>
    <property type="match status" value="1"/>
</dbReference>
<evidence type="ECO:0000256" key="12">
    <source>
        <dbReference type="ARBA" id="ARBA00032932"/>
    </source>
</evidence>
<dbReference type="NCBIfam" id="NF001389">
    <property type="entry name" value="PRK00281.1-2"/>
    <property type="match status" value="1"/>
</dbReference>
<gene>
    <name evidence="14" type="primary">uppP</name>
    <name evidence="15" type="ORF">FRZ54_10115</name>
</gene>
<keyword evidence="5 14" id="KW-1003">Cell membrane</keyword>
<keyword evidence="8 14" id="KW-1133">Transmembrane helix</keyword>
<comment type="catalytic activity">
    <reaction evidence="13 14">
        <text>di-trans,octa-cis-undecaprenyl diphosphate + H2O = di-trans,octa-cis-undecaprenyl phosphate + phosphate + H(+)</text>
        <dbReference type="Rhea" id="RHEA:28094"/>
        <dbReference type="ChEBI" id="CHEBI:15377"/>
        <dbReference type="ChEBI" id="CHEBI:15378"/>
        <dbReference type="ChEBI" id="CHEBI:43474"/>
        <dbReference type="ChEBI" id="CHEBI:58405"/>
        <dbReference type="ChEBI" id="CHEBI:60392"/>
        <dbReference type="EC" id="3.6.1.27"/>
    </reaction>
</comment>
<dbReference type="Proteomes" id="UP000321479">
    <property type="component" value="Chromosome"/>
</dbReference>
<dbReference type="InterPro" id="IPR003824">
    <property type="entry name" value="UppP"/>
</dbReference>
<evidence type="ECO:0000256" key="10">
    <source>
        <dbReference type="ARBA" id="ARBA00023251"/>
    </source>
</evidence>
<keyword evidence="14" id="KW-0573">Peptidoglycan synthesis</keyword>
<dbReference type="RefSeq" id="WP_147031493.1">
    <property type="nucleotide sequence ID" value="NZ_CP042436.1"/>
</dbReference>
<dbReference type="GO" id="GO:0050380">
    <property type="term" value="F:undecaprenyl-diphosphatase activity"/>
    <property type="evidence" value="ECO:0007669"/>
    <property type="project" value="UniProtKB-UniRule"/>
</dbReference>
<reference evidence="15 16" key="1">
    <citation type="journal article" date="2017" name="Curr. Microbiol.">
        <title>Mucilaginibacter ginsenosidivorans sp. nov., Isolated from Soil of Ginseng Field.</title>
        <authorList>
            <person name="Kim M.M."/>
            <person name="Siddiqi M.Z."/>
            <person name="Im W.T."/>
        </authorList>
    </citation>
    <scope>NUCLEOTIDE SEQUENCE [LARGE SCALE GENOMIC DNA]</scope>
    <source>
        <strain evidence="15 16">Gsoil 3017</strain>
    </source>
</reference>
<evidence type="ECO:0000256" key="7">
    <source>
        <dbReference type="ARBA" id="ARBA00022801"/>
    </source>
</evidence>
<protein>
    <recommendedName>
        <fullName evidence="4 14">Undecaprenyl-diphosphatase</fullName>
        <ecNumber evidence="3 14">3.6.1.27</ecNumber>
    </recommendedName>
    <alternativeName>
        <fullName evidence="12 14">Bacitracin resistance protein</fullName>
    </alternativeName>
    <alternativeName>
        <fullName evidence="11 14">Undecaprenyl pyrophosphate phosphatase</fullName>
    </alternativeName>
</protein>
<dbReference type="PANTHER" id="PTHR30622:SF3">
    <property type="entry name" value="UNDECAPRENYL-DIPHOSPHATASE"/>
    <property type="match status" value="1"/>
</dbReference>
<keyword evidence="14" id="KW-0961">Cell wall biogenesis/degradation</keyword>
<feature type="transmembrane region" description="Helical" evidence="14">
    <location>
        <begin position="41"/>
        <end position="62"/>
    </location>
</feature>
<keyword evidence="7 14" id="KW-0378">Hydrolase</keyword>
<keyword evidence="10 14" id="KW-0046">Antibiotic resistance</keyword>
<evidence type="ECO:0000256" key="8">
    <source>
        <dbReference type="ARBA" id="ARBA00022989"/>
    </source>
</evidence>
<feature type="transmembrane region" description="Helical" evidence="14">
    <location>
        <begin position="171"/>
        <end position="190"/>
    </location>
</feature>
<evidence type="ECO:0000256" key="11">
    <source>
        <dbReference type="ARBA" id="ARBA00032707"/>
    </source>
</evidence>
<evidence type="ECO:0000256" key="6">
    <source>
        <dbReference type="ARBA" id="ARBA00022692"/>
    </source>
</evidence>
<comment type="function">
    <text evidence="14">Catalyzes the dephosphorylation of undecaprenyl diphosphate (UPP). Confers resistance to bacitracin.</text>
</comment>
<dbReference type="AlphaFoldDB" id="A0A5B8UUW5"/>
<comment type="subcellular location">
    <subcellularLocation>
        <location evidence="1 14">Cell membrane</location>
        <topology evidence="1 14">Multi-pass membrane protein</topology>
    </subcellularLocation>
</comment>
<dbReference type="PANTHER" id="PTHR30622">
    <property type="entry name" value="UNDECAPRENYL-DIPHOSPHATASE"/>
    <property type="match status" value="1"/>
</dbReference>
<dbReference type="GO" id="GO:0008360">
    <property type="term" value="P:regulation of cell shape"/>
    <property type="evidence" value="ECO:0007669"/>
    <property type="project" value="UniProtKB-KW"/>
</dbReference>
<dbReference type="EC" id="3.6.1.27" evidence="3 14"/>
<keyword evidence="14" id="KW-0133">Cell shape</keyword>
<name>A0A5B8UUW5_9SPHI</name>
<evidence type="ECO:0000313" key="15">
    <source>
        <dbReference type="EMBL" id="QEC62917.1"/>
    </source>
</evidence>
<dbReference type="GO" id="GO:0009252">
    <property type="term" value="P:peptidoglycan biosynthetic process"/>
    <property type="evidence" value="ECO:0007669"/>
    <property type="project" value="UniProtKB-KW"/>
</dbReference>
<dbReference type="Pfam" id="PF02673">
    <property type="entry name" value="BacA"/>
    <property type="match status" value="1"/>
</dbReference>
<dbReference type="KEGG" id="mgin:FRZ54_10115"/>
<feature type="transmembrane region" description="Helical" evidence="14">
    <location>
        <begin position="210"/>
        <end position="232"/>
    </location>
</feature>
<dbReference type="GO" id="GO:0005886">
    <property type="term" value="C:plasma membrane"/>
    <property type="evidence" value="ECO:0007669"/>
    <property type="project" value="UniProtKB-SubCell"/>
</dbReference>
<dbReference type="OrthoDB" id="9808289at2"/>
<evidence type="ECO:0000256" key="14">
    <source>
        <dbReference type="HAMAP-Rule" id="MF_01006"/>
    </source>
</evidence>
<keyword evidence="16" id="KW-1185">Reference proteome</keyword>
<feature type="transmembrane region" description="Helical" evidence="14">
    <location>
        <begin position="244"/>
        <end position="264"/>
    </location>
</feature>
<evidence type="ECO:0000256" key="9">
    <source>
        <dbReference type="ARBA" id="ARBA00023136"/>
    </source>
</evidence>
<proteinExistence type="inferred from homology"/>
<keyword evidence="6 14" id="KW-0812">Transmembrane</keyword>
<organism evidence="15 16">
    <name type="scientific">Mucilaginibacter ginsenosidivorans</name>
    <dbReference type="NCBI Taxonomy" id="398053"/>
    <lineage>
        <taxon>Bacteria</taxon>
        <taxon>Pseudomonadati</taxon>
        <taxon>Bacteroidota</taxon>
        <taxon>Sphingobacteriia</taxon>
        <taxon>Sphingobacteriales</taxon>
        <taxon>Sphingobacteriaceae</taxon>
        <taxon>Mucilaginibacter</taxon>
    </lineage>
</organism>
<dbReference type="GO" id="GO:0046677">
    <property type="term" value="P:response to antibiotic"/>
    <property type="evidence" value="ECO:0007669"/>
    <property type="project" value="UniProtKB-UniRule"/>
</dbReference>
<evidence type="ECO:0000256" key="2">
    <source>
        <dbReference type="ARBA" id="ARBA00010621"/>
    </source>
</evidence>
<evidence type="ECO:0000256" key="3">
    <source>
        <dbReference type="ARBA" id="ARBA00012374"/>
    </source>
</evidence>
<evidence type="ECO:0000256" key="5">
    <source>
        <dbReference type="ARBA" id="ARBA00022475"/>
    </source>
</evidence>
<sequence length="265" mass="29093">MNIFQVIILAVIEGITEFLPVSSTGHMVVASALMGIGTDEFVKLFEVVIQLGAILAVVALYFKRFVRSVDFYIKLVIAVIPAVIAGLLLKKYIDILLESPLVVAIALVVGGVILLFVDDWFNRPVIKDEKNINHMTAFKIGVFQCLAMVPGVSRSAASIVGGMSQKLSRTAAAEFSFFLAVPTMFGATVKDLWDFKKKGLFDTPHFHQDIKFLIIGSVVAFIVAMIAIKSFITFLEKRGFKLFGLYRIVAGIIIIIIYFAGSALH</sequence>
<keyword evidence="9 14" id="KW-0472">Membrane</keyword>
<dbReference type="EMBL" id="CP042436">
    <property type="protein sequence ID" value="QEC62917.1"/>
    <property type="molecule type" value="Genomic_DNA"/>
</dbReference>
<comment type="miscellaneous">
    <text evidence="14">Bacitracin is thought to be involved in the inhibition of peptidoglycan synthesis by sequestering undecaprenyl diphosphate, thereby reducing the pool of lipid carrier available.</text>
</comment>
<dbReference type="GO" id="GO:0071555">
    <property type="term" value="P:cell wall organization"/>
    <property type="evidence" value="ECO:0007669"/>
    <property type="project" value="UniProtKB-KW"/>
</dbReference>
<accession>A0A5B8UUW5</accession>
<feature type="transmembrane region" description="Helical" evidence="14">
    <location>
        <begin position="95"/>
        <end position="117"/>
    </location>
</feature>